<dbReference type="EMBL" id="JAMQON010000005">
    <property type="protein sequence ID" value="MDS0261139.1"/>
    <property type="molecule type" value="Genomic_DNA"/>
</dbReference>
<dbReference type="Proteomes" id="UP001259659">
    <property type="component" value="Unassembled WGS sequence"/>
</dbReference>
<keyword evidence="3" id="KW-1185">Reference proteome</keyword>
<comment type="caution">
    <text evidence="2">The sequence shown here is derived from an EMBL/GenBank/DDBJ whole genome shotgun (WGS) entry which is preliminary data.</text>
</comment>
<dbReference type="Gene3D" id="3.40.190.10">
    <property type="entry name" value="Periplasmic binding protein-like II"/>
    <property type="match status" value="2"/>
</dbReference>
<dbReference type="PANTHER" id="PTHR30222">
    <property type="entry name" value="SPERMIDINE/PUTRESCINE-BINDING PERIPLASMIC PROTEIN"/>
    <property type="match status" value="1"/>
</dbReference>
<proteinExistence type="predicted"/>
<reference evidence="2 3" key="1">
    <citation type="submission" date="2022-06" db="EMBL/GenBank/DDBJ databases">
        <title>Haloarcula sp. a new haloarchaeum isolate from saline soil.</title>
        <authorList>
            <person name="Strakova D."/>
            <person name="Galisteo C."/>
            <person name="Sanchez-Porro C."/>
            <person name="Ventosa A."/>
        </authorList>
    </citation>
    <scope>NUCLEOTIDE SEQUENCE [LARGE SCALE GENOMIC DNA]</scope>
    <source>
        <strain evidence="2 3">S1CR25-12</strain>
    </source>
</reference>
<evidence type="ECO:0000256" key="1">
    <source>
        <dbReference type="ARBA" id="ARBA00022729"/>
    </source>
</evidence>
<dbReference type="InterPro" id="IPR006059">
    <property type="entry name" value="SBP"/>
</dbReference>
<dbReference type="RefSeq" id="WP_310920942.1">
    <property type="nucleotide sequence ID" value="NZ_JAMQON010000005.1"/>
</dbReference>
<protein>
    <submittedName>
        <fullName evidence="2">Extracellular solute-binding protein</fullName>
    </submittedName>
</protein>
<dbReference type="Pfam" id="PF13416">
    <property type="entry name" value="SBP_bac_8"/>
    <property type="match status" value="1"/>
</dbReference>
<evidence type="ECO:0000313" key="3">
    <source>
        <dbReference type="Proteomes" id="UP001259659"/>
    </source>
</evidence>
<accession>A0ABU2FFX1</accession>
<dbReference type="PROSITE" id="PS51257">
    <property type="entry name" value="PROKAR_LIPOPROTEIN"/>
    <property type="match status" value="1"/>
</dbReference>
<evidence type="ECO:0000313" key="2">
    <source>
        <dbReference type="EMBL" id="MDS0261139.1"/>
    </source>
</evidence>
<gene>
    <name evidence="2" type="ORF">NDI56_17200</name>
</gene>
<sequence>MKRRELLGTSAAALIGGIAGCGGGGSGANSLNIADIEEWPPAEYENEINVWNWYTGWRDVITERFMEEYPGVENANLDSYNNPGQFYAQIQSSHSIDSIGSTGEYTQRMMANDLAEPLPIDMMPNYENVADQYKEVTESTYADEGGVYGLPNVIVAMPVIAYRDDYFDSPPSSFDVFWDEDLAGNILMWDRDYILMQTAALYTGQDPHNPSDWDELREVLIQQKDLNEAYYQNHDTAQQLLASENAVVGATPTNSALQGHDTHDSAIRYTVPEEGTLFSIDQQVVPKGAPNPVAGAMFTDFSMSRESVEILWNESYAISSHADAFDIIADIEDDPELAELARYDDDWELSERRPLSEEVRQRTSDLYTEVMGA</sequence>
<keyword evidence="1" id="KW-0732">Signal</keyword>
<dbReference type="PANTHER" id="PTHR30222:SF17">
    <property type="entry name" value="SPERMIDINE_PUTRESCINE-BINDING PERIPLASMIC PROTEIN"/>
    <property type="match status" value="1"/>
</dbReference>
<dbReference type="SUPFAM" id="SSF53850">
    <property type="entry name" value="Periplasmic binding protein-like II"/>
    <property type="match status" value="1"/>
</dbReference>
<name>A0ABU2FFX1_9EURY</name>
<organism evidence="2 3">
    <name type="scientific">Haloarcula saliterrae</name>
    <dbReference type="NCBI Taxonomy" id="2950534"/>
    <lineage>
        <taxon>Archaea</taxon>
        <taxon>Methanobacteriati</taxon>
        <taxon>Methanobacteriota</taxon>
        <taxon>Stenosarchaea group</taxon>
        <taxon>Halobacteria</taxon>
        <taxon>Halobacteriales</taxon>
        <taxon>Haloarculaceae</taxon>
        <taxon>Haloarcula</taxon>
    </lineage>
</organism>